<feature type="compositionally biased region" description="Low complexity" evidence="1">
    <location>
        <begin position="127"/>
        <end position="150"/>
    </location>
</feature>
<dbReference type="Pfam" id="PF12043">
    <property type="entry name" value="DUF3527"/>
    <property type="match status" value="2"/>
</dbReference>
<accession>A0ABD2ZI77</accession>
<feature type="region of interest" description="Disordered" evidence="1">
    <location>
        <begin position="124"/>
        <end position="187"/>
    </location>
</feature>
<feature type="region of interest" description="Disordered" evidence="1">
    <location>
        <begin position="330"/>
        <end position="350"/>
    </location>
</feature>
<dbReference type="EMBL" id="JBJUIK010000009">
    <property type="protein sequence ID" value="KAL3518122.1"/>
    <property type="molecule type" value="Genomic_DNA"/>
</dbReference>
<organism evidence="2 3">
    <name type="scientific">Cinchona calisaya</name>
    <dbReference type="NCBI Taxonomy" id="153742"/>
    <lineage>
        <taxon>Eukaryota</taxon>
        <taxon>Viridiplantae</taxon>
        <taxon>Streptophyta</taxon>
        <taxon>Embryophyta</taxon>
        <taxon>Tracheophyta</taxon>
        <taxon>Spermatophyta</taxon>
        <taxon>Magnoliopsida</taxon>
        <taxon>eudicotyledons</taxon>
        <taxon>Gunneridae</taxon>
        <taxon>Pentapetalae</taxon>
        <taxon>asterids</taxon>
        <taxon>lamiids</taxon>
        <taxon>Gentianales</taxon>
        <taxon>Rubiaceae</taxon>
        <taxon>Cinchonoideae</taxon>
        <taxon>Cinchoneae</taxon>
        <taxon>Cinchona</taxon>
    </lineage>
</organism>
<gene>
    <name evidence="2" type="ORF">ACH5RR_020711</name>
</gene>
<comment type="caution">
    <text evidence="2">The sequence shown here is derived from an EMBL/GenBank/DDBJ whole genome shotgun (WGS) entry which is preliminary data.</text>
</comment>
<feature type="compositionally biased region" description="Polar residues" evidence="1">
    <location>
        <begin position="385"/>
        <end position="399"/>
    </location>
</feature>
<name>A0ABD2ZI77_9GENT</name>
<dbReference type="InterPro" id="IPR021916">
    <property type="entry name" value="DUF3527"/>
</dbReference>
<feature type="region of interest" description="Disordered" evidence="1">
    <location>
        <begin position="223"/>
        <end position="256"/>
    </location>
</feature>
<dbReference type="Proteomes" id="UP001630127">
    <property type="component" value="Unassembled WGS sequence"/>
</dbReference>
<proteinExistence type="predicted"/>
<keyword evidence="3" id="KW-1185">Reference proteome</keyword>
<dbReference type="PANTHER" id="PTHR31390">
    <property type="entry name" value="EXPRESSED PROTEIN"/>
    <property type="match status" value="1"/>
</dbReference>
<sequence length="834" mass="92541">MEHHLELERNLIDQEVSQVIYIEPSHQACQSTKLGDRFKLGRNETSSADFHPKIVRNLDSVPQKPQVFHRRQRTRSKADELGRYMSSLPSYLERAENIEEKAFNVGFVEWRRLEKWQYIQRQVPQRSCKSSPSNSNASSFSSTEGSSSNSDRGRSCSPANQRMHHPGLVPNPNASPSRVPSLGIKSFGKNGRKFQDLRASSSNYLKVSQSILSTHQSFNKYRENRGKECKNTDPDPLNISEKEPQEPENHSTVSNSRGVMKFHFNEPLKEKENLQVPSGSDDIYMPSSDTPHSCPLPCEANNFRSSQIEQPRSTAEQGVKFPFDLSPYSGNVSASPSRGRNLEGKKLSKTLDSLAEAPNLKLETEEDRKVRNPSPIRRLMGRIVRSSSSRDTACSPQRNPETDRFCSRGAETSVSLVDSSCDKSYVTGKGRSSPLRRLIDPLLKPRASNFDHSIGSLQRDSSPIDKGCKLSEGRGESARHSMKVRLDLGSCKTNDIDLPKDIVKCGSSTVQALLQVAVKNGLPLFTFALDNSSHILAATMRKLSPGKRGGNSWLYTFFTVQEMKKRNGRWLNQGNKDRTHGYVPNVVAQMKVSDVPSTDLIRQSSVEKCTIREFVLLGTNKGQGDGCVSDVQANDELAAIVLNLPKMAIRNLNEGDQKTCEVERLSMVDLEEPSYAVEESWCSAGSMDLPGLAVILPGGDHGIPIKGEPSPLIDRWRSGGSCDCGGWDLGCGTRVLSSQFRRTSGSTKSESSTGKFQLYSQEQRLDKKPIFSLSPFKDGIYSVEFNSSLKLLQAFSVCIAFLNGLQPAMFYEYGYFSGNKSSEESAISESDGPN</sequence>
<protein>
    <submittedName>
        <fullName evidence="2">Uncharacterized protein</fullName>
    </submittedName>
</protein>
<feature type="region of interest" description="Disordered" evidence="1">
    <location>
        <begin position="385"/>
        <end position="405"/>
    </location>
</feature>
<dbReference type="PANTHER" id="PTHR31390:SF4">
    <property type="entry name" value="DUF3527 DOMAIN-CONTAINING PROTEIN"/>
    <property type="match status" value="1"/>
</dbReference>
<evidence type="ECO:0000313" key="2">
    <source>
        <dbReference type="EMBL" id="KAL3518122.1"/>
    </source>
</evidence>
<feature type="compositionally biased region" description="Basic and acidic residues" evidence="1">
    <location>
        <begin position="223"/>
        <end position="233"/>
    </location>
</feature>
<dbReference type="AlphaFoldDB" id="A0ABD2ZI77"/>
<evidence type="ECO:0000313" key="3">
    <source>
        <dbReference type="Proteomes" id="UP001630127"/>
    </source>
</evidence>
<feature type="compositionally biased region" description="Basic and acidic residues" evidence="1">
    <location>
        <begin position="462"/>
        <end position="476"/>
    </location>
</feature>
<feature type="region of interest" description="Disordered" evidence="1">
    <location>
        <begin position="450"/>
        <end position="476"/>
    </location>
</feature>
<feature type="compositionally biased region" description="Basic and acidic residues" evidence="1">
    <location>
        <begin position="240"/>
        <end position="249"/>
    </location>
</feature>
<reference evidence="2 3" key="1">
    <citation type="submission" date="2024-11" db="EMBL/GenBank/DDBJ databases">
        <title>A near-complete genome assembly of Cinchona calisaya.</title>
        <authorList>
            <person name="Lian D.C."/>
            <person name="Zhao X.W."/>
            <person name="Wei L."/>
        </authorList>
    </citation>
    <scope>NUCLEOTIDE SEQUENCE [LARGE SCALE GENOMIC DNA]</scope>
    <source>
        <tissue evidence="2">Nenye</tissue>
    </source>
</reference>
<evidence type="ECO:0000256" key="1">
    <source>
        <dbReference type="SAM" id="MobiDB-lite"/>
    </source>
</evidence>